<sequence length="1056" mass="111445">MHFDTKNPGPGPGPGGGAGGRAGLGAGDDEPAFGSELRRLRRAAGLTMEQLAEASGVSARSISNMERGRTLAPHRRTVAVLAKALRLPARDRELLEELARTFPALPSGGDPRTELLGRQPELARLKAALHAAQRLRGSALVLRGGPGLGKTALLREALALGSVQALTVLSVTGVPAETHLPFTGLRRLLDPLLADAGPRTRAACRLVLQAVGEEAADGGLEPYGVALATVDLVTSGPRRPARLLVVDDAQWLDRQSWDAIAFLARRIAAHPVTVLMAMRDSTETSLRLATAGLSELAVEPLGTAASAALVDRTAPGLAAHLRARVLEESAGHPLALIDLSSAVAGTGWDPVLNTGLPLSDRLARSYTTTLHTLPATTSAVLQTAALHDGDSTDEILAAAATVIDPTLPSADDPREEPHAAPALRGLPLAGPSLADLQPALDAHLLTETPGRIRYRHPLIREAVRQSVPASLRPRIHAALAAVLGPRTDRGVWHRVAAATGTDEELAADLAELARTLRSKGVYATALTSWERAADLTADPEQRATHLYWAREAARSLGDTDQIVKLTGVIDDALLPPAVRATYLKSRENALQAGWSPSADLTSLPASVSRLHAQGQTDVAADLLGQVSLRCFWAPPDAATRAALIASAEGLGLPPLSPHLYNIRAHIAPLERGRIVLDTVTALAREPAGDPGQEYPSLGFPASAVCDYPAAKAFLTADTARHRAKGAIGNLAETLVSQTYVAAQLGEIATALASAREAQVLAGQLGRVFWVLAARICEAQAEALQGNAETALALADQVESALLAYGPHPHLSLVQLARGTAYLAQGRSTDAYDALARIFDPHDAAHQEYVSLAVMPVIAEAGGTSPERREDLRALVRAAESAADLCGWPVLVIGLAQAKARLAEGDEADKAFELALSATPATWPFERARTQLAYGAWLRRHRHAARSRPHLQAAWHTFRAMSATPWAQRADAELRAAGAAQPSARPPAGAEGLTAQELQIARLAATGMTNRQIGEQLDLSPRTVSTHLYRAYPKLGVSSRRQLPHALPPDQSPPYVT</sequence>
<dbReference type="SMART" id="SM00530">
    <property type="entry name" value="HTH_XRE"/>
    <property type="match status" value="1"/>
</dbReference>
<dbReference type="EMBL" id="JAZEWV010000031">
    <property type="protein sequence ID" value="MEE4545592.1"/>
    <property type="molecule type" value="Genomic_DNA"/>
</dbReference>
<dbReference type="InterPro" id="IPR011990">
    <property type="entry name" value="TPR-like_helical_dom_sf"/>
</dbReference>
<feature type="domain" description="HTH cro/C1-type" evidence="5">
    <location>
        <begin position="37"/>
        <end position="92"/>
    </location>
</feature>
<evidence type="ECO:0000313" key="7">
    <source>
        <dbReference type="Proteomes" id="UP001344658"/>
    </source>
</evidence>
<comment type="caution">
    <text evidence="6">The sequence shown here is derived from an EMBL/GenBank/DDBJ whole genome shotgun (WGS) entry which is preliminary data.</text>
</comment>
<keyword evidence="1" id="KW-0547">Nucleotide-binding</keyword>
<dbReference type="Pfam" id="PF13560">
    <property type="entry name" value="HTH_31"/>
    <property type="match status" value="1"/>
</dbReference>
<dbReference type="InterPro" id="IPR036388">
    <property type="entry name" value="WH-like_DNA-bd_sf"/>
</dbReference>
<dbReference type="Pfam" id="PF00196">
    <property type="entry name" value="GerE"/>
    <property type="match status" value="1"/>
</dbReference>
<dbReference type="Gene3D" id="1.10.10.10">
    <property type="entry name" value="Winged helix-like DNA-binding domain superfamily/Winged helix DNA-binding domain"/>
    <property type="match status" value="1"/>
</dbReference>
<name>A0ABU7PK28_9ACTN</name>
<organism evidence="6 7">
    <name type="scientific">Actinacidiphila polyblastidii</name>
    <dbReference type="NCBI Taxonomy" id="3110430"/>
    <lineage>
        <taxon>Bacteria</taxon>
        <taxon>Bacillati</taxon>
        <taxon>Actinomycetota</taxon>
        <taxon>Actinomycetes</taxon>
        <taxon>Kitasatosporales</taxon>
        <taxon>Streptomycetaceae</taxon>
        <taxon>Actinacidiphila</taxon>
    </lineage>
</organism>
<dbReference type="InterPro" id="IPR027417">
    <property type="entry name" value="P-loop_NTPase"/>
</dbReference>
<dbReference type="SUPFAM" id="SSF46894">
    <property type="entry name" value="C-terminal effector domain of the bipartite response regulators"/>
    <property type="match status" value="1"/>
</dbReference>
<dbReference type="SMART" id="SM00421">
    <property type="entry name" value="HTH_LUXR"/>
    <property type="match status" value="1"/>
</dbReference>
<evidence type="ECO:0000256" key="3">
    <source>
        <dbReference type="SAM" id="MobiDB-lite"/>
    </source>
</evidence>
<keyword evidence="2" id="KW-0067">ATP-binding</keyword>
<gene>
    <name evidence="6" type="ORF">V2S66_26950</name>
</gene>
<evidence type="ECO:0000256" key="2">
    <source>
        <dbReference type="ARBA" id="ARBA00022840"/>
    </source>
</evidence>
<dbReference type="RefSeq" id="WP_330799290.1">
    <property type="nucleotide sequence ID" value="NZ_JAZEWV010000031.1"/>
</dbReference>
<evidence type="ECO:0000256" key="1">
    <source>
        <dbReference type="ARBA" id="ARBA00022741"/>
    </source>
</evidence>
<reference evidence="6 7" key="1">
    <citation type="submission" date="2023-12" db="EMBL/GenBank/DDBJ databases">
        <title>Streptomyces sp. V4-01.</title>
        <authorList>
            <person name="Somphong A."/>
            <person name="Phongsopitanun W."/>
        </authorList>
    </citation>
    <scope>NUCLEOTIDE SEQUENCE [LARGE SCALE GENOMIC DNA]</scope>
    <source>
        <strain evidence="6 7">V4-01</strain>
    </source>
</reference>
<dbReference type="SUPFAM" id="SSF47413">
    <property type="entry name" value="lambda repressor-like DNA-binding domains"/>
    <property type="match status" value="1"/>
</dbReference>
<keyword evidence="7" id="KW-1185">Reference proteome</keyword>
<protein>
    <submittedName>
        <fullName evidence="6">LuxR C-terminal-related transcriptional regulator</fullName>
    </submittedName>
</protein>
<accession>A0ABU7PK28</accession>
<feature type="region of interest" description="Disordered" evidence="3">
    <location>
        <begin position="407"/>
        <end position="426"/>
    </location>
</feature>
<dbReference type="CDD" id="cd00093">
    <property type="entry name" value="HTH_XRE"/>
    <property type="match status" value="1"/>
</dbReference>
<dbReference type="SUPFAM" id="SSF48452">
    <property type="entry name" value="TPR-like"/>
    <property type="match status" value="1"/>
</dbReference>
<dbReference type="PROSITE" id="PS50043">
    <property type="entry name" value="HTH_LUXR_2"/>
    <property type="match status" value="1"/>
</dbReference>
<dbReference type="PRINTS" id="PR00038">
    <property type="entry name" value="HTHLUXR"/>
</dbReference>
<dbReference type="InterPro" id="IPR010982">
    <property type="entry name" value="Lambda_DNA-bd_dom_sf"/>
</dbReference>
<feature type="compositionally biased region" description="Gly residues" evidence="3">
    <location>
        <begin position="14"/>
        <end position="26"/>
    </location>
</feature>
<evidence type="ECO:0000259" key="4">
    <source>
        <dbReference type="PROSITE" id="PS50043"/>
    </source>
</evidence>
<evidence type="ECO:0000313" key="6">
    <source>
        <dbReference type="EMBL" id="MEE4545592.1"/>
    </source>
</evidence>
<dbReference type="InterPro" id="IPR000792">
    <property type="entry name" value="Tscrpt_reg_LuxR_C"/>
</dbReference>
<feature type="region of interest" description="Disordered" evidence="3">
    <location>
        <begin position="1"/>
        <end position="32"/>
    </location>
</feature>
<dbReference type="Gene3D" id="1.10.260.40">
    <property type="entry name" value="lambda repressor-like DNA-binding domains"/>
    <property type="match status" value="1"/>
</dbReference>
<dbReference type="CDD" id="cd06170">
    <property type="entry name" value="LuxR_C_like"/>
    <property type="match status" value="1"/>
</dbReference>
<dbReference type="InterPro" id="IPR016032">
    <property type="entry name" value="Sig_transdc_resp-reg_C-effctor"/>
</dbReference>
<dbReference type="InterPro" id="IPR041664">
    <property type="entry name" value="AAA_16"/>
</dbReference>
<dbReference type="PANTHER" id="PTHR16305:SF35">
    <property type="entry name" value="TRANSCRIPTIONAL ACTIVATOR DOMAIN"/>
    <property type="match status" value="1"/>
</dbReference>
<dbReference type="PANTHER" id="PTHR16305">
    <property type="entry name" value="TESTICULAR SOLUBLE ADENYLYL CYCLASE"/>
    <property type="match status" value="1"/>
</dbReference>
<dbReference type="SUPFAM" id="SSF52540">
    <property type="entry name" value="P-loop containing nucleoside triphosphate hydrolases"/>
    <property type="match status" value="1"/>
</dbReference>
<evidence type="ECO:0000259" key="5">
    <source>
        <dbReference type="PROSITE" id="PS50943"/>
    </source>
</evidence>
<dbReference type="Pfam" id="PF13191">
    <property type="entry name" value="AAA_16"/>
    <property type="match status" value="1"/>
</dbReference>
<dbReference type="InterPro" id="IPR001387">
    <property type="entry name" value="Cro/C1-type_HTH"/>
</dbReference>
<feature type="domain" description="HTH luxR-type" evidence="4">
    <location>
        <begin position="985"/>
        <end position="1050"/>
    </location>
</feature>
<proteinExistence type="predicted"/>
<dbReference type="PROSITE" id="PS00622">
    <property type="entry name" value="HTH_LUXR_1"/>
    <property type="match status" value="1"/>
</dbReference>
<dbReference type="Proteomes" id="UP001344658">
    <property type="component" value="Unassembled WGS sequence"/>
</dbReference>
<dbReference type="PROSITE" id="PS50943">
    <property type="entry name" value="HTH_CROC1"/>
    <property type="match status" value="1"/>
</dbReference>